<keyword evidence="2" id="KW-1185">Reference proteome</keyword>
<comment type="caution">
    <text evidence="1">The sequence shown here is derived from an EMBL/GenBank/DDBJ whole genome shotgun (WGS) entry which is preliminary data.</text>
</comment>
<dbReference type="EMBL" id="QTSX02007186">
    <property type="protein sequence ID" value="KAJ9049941.1"/>
    <property type="molecule type" value="Genomic_DNA"/>
</dbReference>
<reference evidence="1" key="1">
    <citation type="submission" date="2022-04" db="EMBL/GenBank/DDBJ databases">
        <title>Genome of the entomopathogenic fungus Entomophthora muscae.</title>
        <authorList>
            <person name="Elya C."/>
            <person name="Lovett B.R."/>
            <person name="Lee E."/>
            <person name="Macias A.M."/>
            <person name="Hajek A.E."/>
            <person name="De Bivort B.L."/>
            <person name="Kasson M.T."/>
            <person name="De Fine Licht H.H."/>
            <person name="Stajich J.E."/>
        </authorList>
    </citation>
    <scope>NUCLEOTIDE SEQUENCE</scope>
    <source>
        <strain evidence="1">Berkeley</strain>
    </source>
</reference>
<proteinExistence type="predicted"/>
<sequence length="213" mass="23219">MSSLSRSLHRIDLPTASALLTGLQVIVSLAFVFAQERFTFFSDFSTACNLTTCLLSILLGGYSVCSYLVKGYPWVANPLRFLLLKLIADPVISISQFSLASVAYIQDCHREALSCPAMRTAMFALYILSILSYVVDVTKDQLTPQATTPERVVDQCIVATPTASKTCIEPQLFHAIQPASPPASYSEPSILERASHLKVQPEITLVPGQCSVT</sequence>
<dbReference type="Proteomes" id="UP001165960">
    <property type="component" value="Unassembled WGS sequence"/>
</dbReference>
<name>A0ACC2RIT7_9FUNG</name>
<evidence type="ECO:0000313" key="1">
    <source>
        <dbReference type="EMBL" id="KAJ9049941.1"/>
    </source>
</evidence>
<gene>
    <name evidence="1" type="ORF">DSO57_1019274</name>
</gene>
<organism evidence="1 2">
    <name type="scientific">Entomophthora muscae</name>
    <dbReference type="NCBI Taxonomy" id="34485"/>
    <lineage>
        <taxon>Eukaryota</taxon>
        <taxon>Fungi</taxon>
        <taxon>Fungi incertae sedis</taxon>
        <taxon>Zoopagomycota</taxon>
        <taxon>Entomophthoromycotina</taxon>
        <taxon>Entomophthoromycetes</taxon>
        <taxon>Entomophthorales</taxon>
        <taxon>Entomophthoraceae</taxon>
        <taxon>Entomophthora</taxon>
    </lineage>
</organism>
<evidence type="ECO:0000313" key="2">
    <source>
        <dbReference type="Proteomes" id="UP001165960"/>
    </source>
</evidence>
<accession>A0ACC2RIT7</accession>
<protein>
    <submittedName>
        <fullName evidence="1">Uncharacterized protein</fullName>
    </submittedName>
</protein>